<protein>
    <submittedName>
        <fullName evidence="1">Uncharacterized protein</fullName>
    </submittedName>
</protein>
<dbReference type="PANTHER" id="PTHR33085:SF113">
    <property type="entry name" value="OS05G0126000 PROTEIN"/>
    <property type="match status" value="1"/>
</dbReference>
<evidence type="ECO:0000313" key="1">
    <source>
        <dbReference type="EMBL" id="KAG2655852.1"/>
    </source>
</evidence>
<dbReference type="PANTHER" id="PTHR33085">
    <property type="entry name" value="OS12G0113100 PROTEIN-RELATED"/>
    <property type="match status" value="1"/>
</dbReference>
<proteinExistence type="predicted"/>
<dbReference type="Pfam" id="PF07893">
    <property type="entry name" value="DUF1668"/>
    <property type="match status" value="1"/>
</dbReference>
<dbReference type="Proteomes" id="UP000823388">
    <property type="component" value="Chromosome 1K"/>
</dbReference>
<organism evidence="1 2">
    <name type="scientific">Panicum virgatum</name>
    <name type="common">Blackwell switchgrass</name>
    <dbReference type="NCBI Taxonomy" id="38727"/>
    <lineage>
        <taxon>Eukaryota</taxon>
        <taxon>Viridiplantae</taxon>
        <taxon>Streptophyta</taxon>
        <taxon>Embryophyta</taxon>
        <taxon>Tracheophyta</taxon>
        <taxon>Spermatophyta</taxon>
        <taxon>Magnoliopsida</taxon>
        <taxon>Liliopsida</taxon>
        <taxon>Poales</taxon>
        <taxon>Poaceae</taxon>
        <taxon>PACMAD clade</taxon>
        <taxon>Panicoideae</taxon>
        <taxon>Panicodae</taxon>
        <taxon>Paniceae</taxon>
        <taxon>Panicinae</taxon>
        <taxon>Panicum</taxon>
        <taxon>Panicum sect. Hiantes</taxon>
    </lineage>
</organism>
<feature type="non-terminal residue" evidence="1">
    <location>
        <position position="1"/>
    </location>
</feature>
<evidence type="ECO:0000313" key="2">
    <source>
        <dbReference type="Proteomes" id="UP000823388"/>
    </source>
</evidence>
<dbReference type="EMBL" id="CM029037">
    <property type="protein sequence ID" value="KAG2655852.1"/>
    <property type="molecule type" value="Genomic_DNA"/>
</dbReference>
<comment type="caution">
    <text evidence="1">The sequence shown here is derived from an EMBL/GenBank/DDBJ whole genome shotgun (WGS) entry which is preliminary data.</text>
</comment>
<gene>
    <name evidence="1" type="ORF">PVAP13_1KG058177</name>
</gene>
<dbReference type="InterPro" id="IPR012871">
    <property type="entry name" value="DUF1668_ORYSA"/>
</dbReference>
<reference evidence="1" key="1">
    <citation type="submission" date="2020-05" db="EMBL/GenBank/DDBJ databases">
        <title>WGS assembly of Panicum virgatum.</title>
        <authorList>
            <person name="Lovell J.T."/>
            <person name="Jenkins J."/>
            <person name="Shu S."/>
            <person name="Juenger T.E."/>
            <person name="Schmutz J."/>
        </authorList>
    </citation>
    <scope>NUCLEOTIDE SEQUENCE</scope>
    <source>
        <strain evidence="1">AP13</strain>
    </source>
</reference>
<dbReference type="AlphaFoldDB" id="A0A8T0X2S2"/>
<keyword evidence="2" id="KW-1185">Reference proteome</keyword>
<name>A0A8T0X2S2_PANVG</name>
<sequence>GEKTIRRFVNVVAENIKSALHSLHRLDVSKHLFYPSAAEAEAEAEAAAALKRKSSGWAPQIPTLECLPARSICFRSTPTTRWDNASMEFFALLSPRRSESRIFCSTNSGHSVLYHADSHRGSARFHPYVQCMPSLQDEFIGRRPITFSTGHPSVPEEDLFHLASRCTVIQPKDRMDDCTRSRKGCTWESLPPLPFGGTINSHTLIDDGRTICVSSAPDADGWGTYCFDTTPDDWSTLRFDILNLGEGKFCMVEIFEIAGDSESEDYFELGGDFAVLTGVDSLSGDGDRKLEGLRIHKSRRYTFMQDQVKWER</sequence>
<accession>A0A8T0X2S2</accession>